<dbReference type="PANTHER" id="PTHR23033:SF40">
    <property type="entry name" value="APPLE DOMAIN-CONTAINING PROTEIN"/>
    <property type="match status" value="1"/>
</dbReference>
<keyword evidence="8" id="KW-0808">Transferase</keyword>
<evidence type="ECO:0000256" key="7">
    <source>
        <dbReference type="SAM" id="Phobius"/>
    </source>
</evidence>
<keyword evidence="6 7" id="KW-0472">Membrane</keyword>
<dbReference type="OrthoDB" id="414175at2759"/>
<evidence type="ECO:0000313" key="8">
    <source>
        <dbReference type="EMBL" id="KAF2182431.1"/>
    </source>
</evidence>
<evidence type="ECO:0000313" key="9">
    <source>
        <dbReference type="Proteomes" id="UP000800200"/>
    </source>
</evidence>
<dbReference type="Gene3D" id="3.90.550.50">
    <property type="match status" value="1"/>
</dbReference>
<evidence type="ECO:0000256" key="1">
    <source>
        <dbReference type="ARBA" id="ARBA00004606"/>
    </source>
</evidence>
<feature type="transmembrane region" description="Helical" evidence="7">
    <location>
        <begin position="12"/>
        <end position="31"/>
    </location>
</feature>
<dbReference type="Proteomes" id="UP000800200">
    <property type="component" value="Unassembled WGS sequence"/>
</dbReference>
<comment type="subcellular location">
    <subcellularLocation>
        <location evidence="1">Membrane</location>
        <topology evidence="1">Single-pass type II membrane protein</topology>
    </subcellularLocation>
</comment>
<proteinExistence type="inferred from homology"/>
<dbReference type="InterPro" id="IPR026050">
    <property type="entry name" value="C1GALT1/C1GALT1_chp1"/>
</dbReference>
<comment type="similarity">
    <text evidence="2">Belongs to the glycosyltransferase 31 family. Beta3-Gal-T subfamily.</text>
</comment>
<evidence type="ECO:0000256" key="6">
    <source>
        <dbReference type="ARBA" id="ARBA00023136"/>
    </source>
</evidence>
<keyword evidence="3 7" id="KW-0812">Transmembrane</keyword>
<dbReference type="GO" id="GO:0016020">
    <property type="term" value="C:membrane"/>
    <property type="evidence" value="ECO:0007669"/>
    <property type="project" value="UniProtKB-SubCell"/>
</dbReference>
<keyword evidence="9" id="KW-1185">Reference proteome</keyword>
<evidence type="ECO:0000256" key="4">
    <source>
        <dbReference type="ARBA" id="ARBA00022968"/>
    </source>
</evidence>
<organism evidence="8 9">
    <name type="scientific">Zopfia rhizophila CBS 207.26</name>
    <dbReference type="NCBI Taxonomy" id="1314779"/>
    <lineage>
        <taxon>Eukaryota</taxon>
        <taxon>Fungi</taxon>
        <taxon>Dikarya</taxon>
        <taxon>Ascomycota</taxon>
        <taxon>Pezizomycotina</taxon>
        <taxon>Dothideomycetes</taxon>
        <taxon>Dothideomycetes incertae sedis</taxon>
        <taxon>Zopfiaceae</taxon>
        <taxon>Zopfia</taxon>
    </lineage>
</organism>
<name>A0A6A6DS60_9PEZI</name>
<dbReference type="PANTHER" id="PTHR23033">
    <property type="entry name" value="BETA1,3-GALACTOSYLTRANSFERASE"/>
    <property type="match status" value="1"/>
</dbReference>
<evidence type="ECO:0000256" key="2">
    <source>
        <dbReference type="ARBA" id="ARBA00006462"/>
    </source>
</evidence>
<dbReference type="AlphaFoldDB" id="A0A6A6DS60"/>
<keyword evidence="5 7" id="KW-1133">Transmembrane helix</keyword>
<keyword evidence="4" id="KW-0735">Signal-anchor</keyword>
<evidence type="ECO:0000256" key="5">
    <source>
        <dbReference type="ARBA" id="ARBA00022989"/>
    </source>
</evidence>
<sequence>MLNPRPARLRILPRLIAVIAGIYAFCWVSGFPREYDDDELPQKPNSPHNSPKAALDQVVVSIKTTALDAFTKLPPILIFTNSIYYDTLLLMSDLETDIGGFHIHDVFHNCPEDFIATNPDFERYRQQVNMAQHSIDLGLLREQDERREQDIIDKLDKYKYLRMLEKAWELKPKKSWYVFVDTDTHVFRNNLYTWLGRYDPRTPTWFGNPPRGDDPDPFGYGGTMFVLSGEAMRQLLVAHKNVVAEWDARIADHDSGFDVLFSVLSSQLDLGVDSMWPELSGFNPKTLPYGPDIWCEEVVALGNIQPDDASEAWRLERERTEWHHIRTPLTFEDVWKRFIQPEDMFLPRENWDNLSSGPGNAKYNILFEGMEHNKHADAHLHRHEHRDAVRQAQRGEDSWEACRESCNNHERCVQFSYSSTPAPNWNANGETRCHLSTSMRMGGFRDAEEVKLDGQKERRIWKSGWRRDRFEDWAKQQRCKNQQN</sequence>
<reference evidence="8" key="1">
    <citation type="journal article" date="2020" name="Stud. Mycol.">
        <title>101 Dothideomycetes genomes: a test case for predicting lifestyles and emergence of pathogens.</title>
        <authorList>
            <person name="Haridas S."/>
            <person name="Albert R."/>
            <person name="Binder M."/>
            <person name="Bloem J."/>
            <person name="Labutti K."/>
            <person name="Salamov A."/>
            <person name="Andreopoulos B."/>
            <person name="Baker S."/>
            <person name="Barry K."/>
            <person name="Bills G."/>
            <person name="Bluhm B."/>
            <person name="Cannon C."/>
            <person name="Castanera R."/>
            <person name="Culley D."/>
            <person name="Daum C."/>
            <person name="Ezra D."/>
            <person name="Gonzalez J."/>
            <person name="Henrissat B."/>
            <person name="Kuo A."/>
            <person name="Liang C."/>
            <person name="Lipzen A."/>
            <person name="Lutzoni F."/>
            <person name="Magnuson J."/>
            <person name="Mondo S."/>
            <person name="Nolan M."/>
            <person name="Ohm R."/>
            <person name="Pangilinan J."/>
            <person name="Park H.-J."/>
            <person name="Ramirez L."/>
            <person name="Alfaro M."/>
            <person name="Sun H."/>
            <person name="Tritt A."/>
            <person name="Yoshinaga Y."/>
            <person name="Zwiers L.-H."/>
            <person name="Turgeon B."/>
            <person name="Goodwin S."/>
            <person name="Spatafora J."/>
            <person name="Crous P."/>
            <person name="Grigoriev I."/>
        </authorList>
    </citation>
    <scope>NUCLEOTIDE SEQUENCE</scope>
    <source>
        <strain evidence="8">CBS 207.26</strain>
    </source>
</reference>
<protein>
    <submittedName>
        <fullName evidence="8">Glycosyltransferase family 31 protein</fullName>
    </submittedName>
</protein>
<accession>A0A6A6DS60</accession>
<evidence type="ECO:0000256" key="3">
    <source>
        <dbReference type="ARBA" id="ARBA00022692"/>
    </source>
</evidence>
<dbReference type="GO" id="GO:0016740">
    <property type="term" value="F:transferase activity"/>
    <property type="evidence" value="ECO:0007669"/>
    <property type="project" value="UniProtKB-KW"/>
</dbReference>
<dbReference type="EMBL" id="ML994648">
    <property type="protein sequence ID" value="KAF2182431.1"/>
    <property type="molecule type" value="Genomic_DNA"/>
</dbReference>
<gene>
    <name evidence="8" type="ORF">K469DRAFT_586254</name>
</gene>